<dbReference type="SUPFAM" id="SSF49879">
    <property type="entry name" value="SMAD/FHA domain"/>
    <property type="match status" value="1"/>
</dbReference>
<dbReference type="GO" id="GO:0004672">
    <property type="term" value="F:protein kinase activity"/>
    <property type="evidence" value="ECO:0007669"/>
    <property type="project" value="InterPro"/>
</dbReference>
<proteinExistence type="predicted"/>
<comment type="caution">
    <text evidence="4">The sequence shown here is derived from an EMBL/GenBank/DDBJ whole genome shotgun (WGS) entry which is preliminary data.</text>
</comment>
<dbReference type="Pfam" id="PF00069">
    <property type="entry name" value="Pkinase"/>
    <property type="match status" value="1"/>
</dbReference>
<dbReference type="InterPro" id="IPR011009">
    <property type="entry name" value="Kinase-like_dom_sf"/>
</dbReference>
<keyword evidence="5" id="KW-1185">Reference proteome</keyword>
<feature type="domain" description="FHA" evidence="2">
    <location>
        <begin position="70"/>
        <end position="127"/>
    </location>
</feature>
<dbReference type="OrthoDB" id="40902at2759"/>
<dbReference type="Pfam" id="PF00498">
    <property type="entry name" value="FHA"/>
    <property type="match status" value="1"/>
</dbReference>
<dbReference type="PROSITE" id="PS00108">
    <property type="entry name" value="PROTEIN_KINASE_ST"/>
    <property type="match status" value="1"/>
</dbReference>
<evidence type="ECO:0000313" key="5">
    <source>
        <dbReference type="Proteomes" id="UP000789595"/>
    </source>
</evidence>
<dbReference type="PANTHER" id="PTHR24347">
    <property type="entry name" value="SERINE/THREONINE-PROTEIN KINASE"/>
    <property type="match status" value="1"/>
</dbReference>
<dbReference type="GO" id="GO:0005524">
    <property type="term" value="F:ATP binding"/>
    <property type="evidence" value="ECO:0007669"/>
    <property type="project" value="InterPro"/>
</dbReference>
<feature type="compositionally biased region" description="Polar residues" evidence="1">
    <location>
        <begin position="7"/>
        <end position="20"/>
    </location>
</feature>
<dbReference type="InterPro" id="IPR008984">
    <property type="entry name" value="SMAD_FHA_dom_sf"/>
</dbReference>
<accession>A0A8J2SU58</accession>
<feature type="region of interest" description="Disordered" evidence="1">
    <location>
        <begin position="1"/>
        <end position="20"/>
    </location>
</feature>
<dbReference type="PROSITE" id="PS50011">
    <property type="entry name" value="PROTEIN_KINASE_DOM"/>
    <property type="match status" value="1"/>
</dbReference>
<sequence length="498" mass="54914">MFDESPECTQPVDSQLESSEGSAEARLGAASLWARLTPFYTSTDGLKTYDLVSRACLKSEIPEDSEIDIYTIGRNKKCDVVIDDSRVSGYHCRIFRAWENRPGLTSQLLPYIEDLSSNGTFVNKIKLKRQERRLLSSGDELTFLSPKIQESRFTAHVFVNVSHSNTTMAPQHGPTCRSLTLAAAAPDRHLEADYQLCEELGSGTIGKVYRAVNRVTGQAFAAKIIPTRKFAFQRTFSFSDLLQEARMLRNLSHPAIVSVHDAYKDVDSFAIVMQLVEGGDLFDRVVKRGHYPESDARDTMVHLLSALAYLHARGIAHRDVKPENILLRTKFSDVDVLLTDFGLAKGAAVGSHGCRTFCGTPQYAMTVIKIRVTVQIRYLAPEVMERQGRGTTARGGGYDGAAADMWSVGIVLFVLLSGTQPANSNFEHKRSVCSFDDNEVWHGISLEAKGVILKLTSIDALRRPSAGSCLAMSWLSQAHGVDCASPELKRCKQSTAPS</sequence>
<evidence type="ECO:0000259" key="2">
    <source>
        <dbReference type="PROSITE" id="PS50006"/>
    </source>
</evidence>
<dbReference type="SMART" id="SM00240">
    <property type="entry name" value="FHA"/>
    <property type="match status" value="1"/>
</dbReference>
<dbReference type="PROSITE" id="PS50006">
    <property type="entry name" value="FHA_DOMAIN"/>
    <property type="match status" value="1"/>
</dbReference>
<dbReference type="InterPro" id="IPR000719">
    <property type="entry name" value="Prot_kinase_dom"/>
</dbReference>
<name>A0A8J2SU58_9STRA</name>
<dbReference type="InterPro" id="IPR000253">
    <property type="entry name" value="FHA_dom"/>
</dbReference>
<dbReference type="AlphaFoldDB" id="A0A8J2SU58"/>
<dbReference type="EMBL" id="CAKKNE010000005">
    <property type="protein sequence ID" value="CAH0376368.1"/>
    <property type="molecule type" value="Genomic_DNA"/>
</dbReference>
<reference evidence="4" key="1">
    <citation type="submission" date="2021-11" db="EMBL/GenBank/DDBJ databases">
        <authorList>
            <consortium name="Genoscope - CEA"/>
            <person name="William W."/>
        </authorList>
    </citation>
    <scope>NUCLEOTIDE SEQUENCE</scope>
</reference>
<protein>
    <submittedName>
        <fullName evidence="4">Uncharacterized protein</fullName>
    </submittedName>
</protein>
<dbReference type="Gene3D" id="2.60.200.20">
    <property type="match status" value="1"/>
</dbReference>
<gene>
    <name evidence="4" type="ORF">PECAL_5P09440</name>
</gene>
<dbReference type="Proteomes" id="UP000789595">
    <property type="component" value="Unassembled WGS sequence"/>
</dbReference>
<organism evidence="4 5">
    <name type="scientific">Pelagomonas calceolata</name>
    <dbReference type="NCBI Taxonomy" id="35677"/>
    <lineage>
        <taxon>Eukaryota</taxon>
        <taxon>Sar</taxon>
        <taxon>Stramenopiles</taxon>
        <taxon>Ochrophyta</taxon>
        <taxon>Pelagophyceae</taxon>
        <taxon>Pelagomonadales</taxon>
        <taxon>Pelagomonadaceae</taxon>
        <taxon>Pelagomonas</taxon>
    </lineage>
</organism>
<evidence type="ECO:0000259" key="3">
    <source>
        <dbReference type="PROSITE" id="PS50011"/>
    </source>
</evidence>
<feature type="domain" description="Protein kinase" evidence="3">
    <location>
        <begin position="194"/>
        <end position="475"/>
    </location>
</feature>
<dbReference type="SMART" id="SM00220">
    <property type="entry name" value="S_TKc"/>
    <property type="match status" value="1"/>
</dbReference>
<dbReference type="Gene3D" id="1.10.510.10">
    <property type="entry name" value="Transferase(Phosphotransferase) domain 1"/>
    <property type="match status" value="1"/>
</dbReference>
<dbReference type="SUPFAM" id="SSF56112">
    <property type="entry name" value="Protein kinase-like (PK-like)"/>
    <property type="match status" value="1"/>
</dbReference>
<evidence type="ECO:0000256" key="1">
    <source>
        <dbReference type="SAM" id="MobiDB-lite"/>
    </source>
</evidence>
<dbReference type="InterPro" id="IPR008271">
    <property type="entry name" value="Ser/Thr_kinase_AS"/>
</dbReference>
<evidence type="ECO:0000313" key="4">
    <source>
        <dbReference type="EMBL" id="CAH0376368.1"/>
    </source>
</evidence>